<feature type="region of interest" description="Disordered" evidence="1">
    <location>
        <begin position="1"/>
        <end position="38"/>
    </location>
</feature>
<dbReference type="Proteomes" id="UP000070133">
    <property type="component" value="Unassembled WGS sequence"/>
</dbReference>
<dbReference type="EMBL" id="LFZN01000005">
    <property type="protein sequence ID" value="KXT06688.1"/>
    <property type="molecule type" value="Genomic_DNA"/>
</dbReference>
<dbReference type="OrthoDB" id="5411533at2759"/>
<evidence type="ECO:0000313" key="2">
    <source>
        <dbReference type="EMBL" id="KXT06688.1"/>
    </source>
</evidence>
<evidence type="ECO:0000256" key="1">
    <source>
        <dbReference type="SAM" id="MobiDB-lite"/>
    </source>
</evidence>
<sequence>MRKDHQAESERVLSRATSTHAGCSGVESIEGEVLRDPPSSVRIPSLEFRFPQTLGFFGLQLDASQEAIDGLIKSSITISDILILAVSIPNTAAMELNEELYTNFRHLVNVTSSSYSH</sequence>
<evidence type="ECO:0000313" key="3">
    <source>
        <dbReference type="Proteomes" id="UP000070133"/>
    </source>
</evidence>
<protein>
    <submittedName>
        <fullName evidence="2">Uncharacterized protein</fullName>
    </submittedName>
</protein>
<reference evidence="2 3" key="1">
    <citation type="submission" date="2015-07" db="EMBL/GenBank/DDBJ databases">
        <title>Comparative genomics of the Sigatoka disease complex on banana suggests a link between parallel evolutionary changes in Pseudocercospora fijiensis and Pseudocercospora eumusae and increased virulence on the banana host.</title>
        <authorList>
            <person name="Chang T.-C."/>
            <person name="Salvucci A."/>
            <person name="Crous P.W."/>
            <person name="Stergiopoulos I."/>
        </authorList>
    </citation>
    <scope>NUCLEOTIDE SEQUENCE [LARGE SCALE GENOMIC DNA]</scope>
    <source>
        <strain evidence="2 3">CBS 114824</strain>
    </source>
</reference>
<organism evidence="2 3">
    <name type="scientific">Pseudocercospora eumusae</name>
    <dbReference type="NCBI Taxonomy" id="321146"/>
    <lineage>
        <taxon>Eukaryota</taxon>
        <taxon>Fungi</taxon>
        <taxon>Dikarya</taxon>
        <taxon>Ascomycota</taxon>
        <taxon>Pezizomycotina</taxon>
        <taxon>Dothideomycetes</taxon>
        <taxon>Dothideomycetidae</taxon>
        <taxon>Mycosphaerellales</taxon>
        <taxon>Mycosphaerellaceae</taxon>
        <taxon>Pseudocercospora</taxon>
    </lineage>
</organism>
<feature type="compositionally biased region" description="Basic and acidic residues" evidence="1">
    <location>
        <begin position="1"/>
        <end position="13"/>
    </location>
</feature>
<comment type="caution">
    <text evidence="2">The sequence shown here is derived from an EMBL/GenBank/DDBJ whole genome shotgun (WGS) entry which is preliminary data.</text>
</comment>
<proteinExistence type="predicted"/>
<keyword evidence="3" id="KW-1185">Reference proteome</keyword>
<dbReference type="AlphaFoldDB" id="A0A139HW58"/>
<name>A0A139HW58_9PEZI</name>
<gene>
    <name evidence="2" type="ORF">AC578_8555</name>
</gene>
<accession>A0A139HW58</accession>